<evidence type="ECO:0000256" key="1">
    <source>
        <dbReference type="ARBA" id="ARBA00022723"/>
    </source>
</evidence>
<sequence>MSRTAVVAASHGTSSAEGRAAVAGLVAAVRAAAPVGCDVVDAFVDVQEPDVAMVLEALGDGAEATVVPLLLSAGYHVHVDLAEAVDGRRAGLAPALGPDGRLLDVLVERARESGLRPDDRVVLAAAGSSDPRAVEDCRAVARGLGERLGRPVAIGFLSAARPALAEAIGFVRATHPVSRVVVSTYLLAPGFFHDLAVAAGADVTTAPLLRADGPPSPRLVELVLERAAIAAPETLAAVSPAA</sequence>
<keyword evidence="2" id="KW-0456">Lyase</keyword>
<dbReference type="SUPFAM" id="SSF53800">
    <property type="entry name" value="Chelatase"/>
    <property type="match status" value="1"/>
</dbReference>
<evidence type="ECO:0000256" key="2">
    <source>
        <dbReference type="ARBA" id="ARBA00023239"/>
    </source>
</evidence>
<name>A0ABP5FIE6_9MICO</name>
<dbReference type="RefSeq" id="WP_344369281.1">
    <property type="nucleotide sequence ID" value="NZ_BAAAPW010000001.1"/>
</dbReference>
<proteinExistence type="predicted"/>
<comment type="caution">
    <text evidence="3">The sequence shown here is derived from an EMBL/GenBank/DDBJ whole genome shotgun (WGS) entry which is preliminary data.</text>
</comment>
<dbReference type="EMBL" id="BAAAPW010000001">
    <property type="protein sequence ID" value="GAA2025466.1"/>
    <property type="molecule type" value="Genomic_DNA"/>
</dbReference>
<evidence type="ECO:0008006" key="5">
    <source>
        <dbReference type="Google" id="ProtNLM"/>
    </source>
</evidence>
<keyword evidence="1" id="KW-0479">Metal-binding</keyword>
<dbReference type="Proteomes" id="UP001501196">
    <property type="component" value="Unassembled WGS sequence"/>
</dbReference>
<reference evidence="4" key="1">
    <citation type="journal article" date="2019" name="Int. J. Syst. Evol. Microbiol.">
        <title>The Global Catalogue of Microorganisms (GCM) 10K type strain sequencing project: providing services to taxonomists for standard genome sequencing and annotation.</title>
        <authorList>
            <consortium name="The Broad Institute Genomics Platform"/>
            <consortium name="The Broad Institute Genome Sequencing Center for Infectious Disease"/>
            <person name="Wu L."/>
            <person name="Ma J."/>
        </authorList>
    </citation>
    <scope>NUCLEOTIDE SEQUENCE [LARGE SCALE GENOMIC DNA]</scope>
    <source>
        <strain evidence="4">JCM 15672</strain>
    </source>
</reference>
<dbReference type="InterPro" id="IPR050963">
    <property type="entry name" value="Sirohydro_Cobaltochel/CbiX"/>
</dbReference>
<dbReference type="InterPro" id="IPR002762">
    <property type="entry name" value="CbiX-like"/>
</dbReference>
<gene>
    <name evidence="3" type="ORF">GCM10009819_05600</name>
</gene>
<evidence type="ECO:0000313" key="3">
    <source>
        <dbReference type="EMBL" id="GAA2025466.1"/>
    </source>
</evidence>
<keyword evidence="4" id="KW-1185">Reference proteome</keyword>
<dbReference type="PANTHER" id="PTHR33542:SF5">
    <property type="entry name" value="FERROCHELATASE CHE1"/>
    <property type="match status" value="1"/>
</dbReference>
<dbReference type="Pfam" id="PF01903">
    <property type="entry name" value="CbiX"/>
    <property type="match status" value="2"/>
</dbReference>
<accession>A0ABP5FIE6</accession>
<evidence type="ECO:0000313" key="4">
    <source>
        <dbReference type="Proteomes" id="UP001501196"/>
    </source>
</evidence>
<protein>
    <recommendedName>
        <fullName evidence="5">Cobalamin biosynthesis protein CbiX</fullName>
    </recommendedName>
</protein>
<dbReference type="Gene3D" id="3.40.50.1400">
    <property type="match status" value="2"/>
</dbReference>
<organism evidence="3 4">
    <name type="scientific">Agromyces tropicus</name>
    <dbReference type="NCBI Taxonomy" id="555371"/>
    <lineage>
        <taxon>Bacteria</taxon>
        <taxon>Bacillati</taxon>
        <taxon>Actinomycetota</taxon>
        <taxon>Actinomycetes</taxon>
        <taxon>Micrococcales</taxon>
        <taxon>Microbacteriaceae</taxon>
        <taxon>Agromyces</taxon>
    </lineage>
</organism>
<dbReference type="PANTHER" id="PTHR33542">
    <property type="entry name" value="SIROHYDROCHLORIN FERROCHELATASE, CHLOROPLASTIC"/>
    <property type="match status" value="1"/>
</dbReference>